<keyword evidence="2" id="KW-1185">Reference proteome</keyword>
<dbReference type="PANTHER" id="PTHR44115">
    <property type="entry name" value="PROTEIN CBG09704"/>
    <property type="match status" value="1"/>
</dbReference>
<sequence>MKPITIRPVRLHYSGVIKETKRLLLAENGNDEQKVLVVIGDICDEEIMKKTVDKTVGKFHGLNVLVNNAGGTHGEMFVSELEGDLSAFDYTLKLNTRCVLRLCQLAYPHLIESQGEIVNVGSIAGLSNGVATPFPFYSISKAAQDQLTRNIAVHYIKKGVRVNSVNPGLVSTNIMQNQGLTDKVVQAAEEKIIADPSRIPYQRAGTPEEIAKAILFLADRTRSDYIIGHQLVIDGGSSLQMALLSDGFDMFAEEAAKEVPFG</sequence>
<dbReference type="InterPro" id="IPR036291">
    <property type="entry name" value="NAD(P)-bd_dom_sf"/>
</dbReference>
<dbReference type="InterPro" id="IPR002347">
    <property type="entry name" value="SDR_fam"/>
</dbReference>
<dbReference type="PANTHER" id="PTHR44115:SF4">
    <property type="entry name" value="OXIDOREDUCTASE"/>
    <property type="match status" value="1"/>
</dbReference>
<dbReference type="Pfam" id="PF13561">
    <property type="entry name" value="adh_short_C2"/>
    <property type="match status" value="1"/>
</dbReference>
<gene>
    <name evidence="1" type="ORF">CYNAS_LOCUS16605</name>
</gene>
<dbReference type="PRINTS" id="PR00080">
    <property type="entry name" value="SDRFAMILY"/>
</dbReference>
<dbReference type="EMBL" id="CATQJL010000305">
    <property type="protein sequence ID" value="CAJ0604622.1"/>
    <property type="molecule type" value="Genomic_DNA"/>
</dbReference>
<dbReference type="PRINTS" id="PR00081">
    <property type="entry name" value="GDHRDH"/>
</dbReference>
<dbReference type="Gene3D" id="3.40.50.720">
    <property type="entry name" value="NAD(P)-binding Rossmann-like Domain"/>
    <property type="match status" value="1"/>
</dbReference>
<organism evidence="1 2">
    <name type="scientific">Cylicocyclus nassatus</name>
    <name type="common">Nematode worm</name>
    <dbReference type="NCBI Taxonomy" id="53992"/>
    <lineage>
        <taxon>Eukaryota</taxon>
        <taxon>Metazoa</taxon>
        <taxon>Ecdysozoa</taxon>
        <taxon>Nematoda</taxon>
        <taxon>Chromadorea</taxon>
        <taxon>Rhabditida</taxon>
        <taxon>Rhabditina</taxon>
        <taxon>Rhabditomorpha</taxon>
        <taxon>Strongyloidea</taxon>
        <taxon>Strongylidae</taxon>
        <taxon>Cylicocyclus</taxon>
    </lineage>
</organism>
<dbReference type="SUPFAM" id="SSF51735">
    <property type="entry name" value="NAD(P)-binding Rossmann-fold domains"/>
    <property type="match status" value="1"/>
</dbReference>
<protein>
    <submittedName>
        <fullName evidence="1">Uncharacterized protein</fullName>
    </submittedName>
</protein>
<evidence type="ECO:0000313" key="2">
    <source>
        <dbReference type="Proteomes" id="UP001176961"/>
    </source>
</evidence>
<reference evidence="1" key="1">
    <citation type="submission" date="2023-07" db="EMBL/GenBank/DDBJ databases">
        <authorList>
            <consortium name="CYATHOMIX"/>
        </authorList>
    </citation>
    <scope>NUCLEOTIDE SEQUENCE</scope>
    <source>
        <strain evidence="1">N/A</strain>
    </source>
</reference>
<dbReference type="AlphaFoldDB" id="A0AA36H624"/>
<accession>A0AA36H624</accession>
<evidence type="ECO:0000313" key="1">
    <source>
        <dbReference type="EMBL" id="CAJ0604622.1"/>
    </source>
</evidence>
<dbReference type="Proteomes" id="UP001176961">
    <property type="component" value="Unassembled WGS sequence"/>
</dbReference>
<proteinExistence type="predicted"/>
<comment type="caution">
    <text evidence="1">The sequence shown here is derived from an EMBL/GenBank/DDBJ whole genome shotgun (WGS) entry which is preliminary data.</text>
</comment>
<name>A0AA36H624_CYLNA</name>